<feature type="compositionally biased region" description="Polar residues" evidence="2">
    <location>
        <begin position="160"/>
        <end position="170"/>
    </location>
</feature>
<dbReference type="EMBL" id="BLXT01006466">
    <property type="protein sequence ID" value="GFO31869.1"/>
    <property type="molecule type" value="Genomic_DNA"/>
</dbReference>
<feature type="region of interest" description="Disordered" evidence="2">
    <location>
        <begin position="261"/>
        <end position="283"/>
    </location>
</feature>
<proteinExistence type="predicted"/>
<comment type="caution">
    <text evidence="3">The sequence shown here is derived from an EMBL/GenBank/DDBJ whole genome shotgun (WGS) entry which is preliminary data.</text>
</comment>
<protein>
    <submittedName>
        <fullName evidence="3">Testis-expressed sequence 9 protein</fullName>
    </submittedName>
</protein>
<evidence type="ECO:0000256" key="1">
    <source>
        <dbReference type="SAM" id="Coils"/>
    </source>
</evidence>
<dbReference type="PANTHER" id="PTHR23313:SF0">
    <property type="entry name" value="TESTIS-EXPRESSED PROTEIN 9"/>
    <property type="match status" value="1"/>
</dbReference>
<keyword evidence="4" id="KW-1185">Reference proteome</keyword>
<feature type="compositionally biased region" description="Polar residues" evidence="2">
    <location>
        <begin position="107"/>
        <end position="124"/>
    </location>
</feature>
<evidence type="ECO:0000313" key="4">
    <source>
        <dbReference type="Proteomes" id="UP000735302"/>
    </source>
</evidence>
<sequence>MADSRERSSKSRNSMRNSGSVSPKPGLGAGSRQTSDITDIASREEEYKRLNAELEAKTASLVQEAEMVMREQENVLAKSRLLDNINTEDFLQELDESYTERKDRSKQQSSLSRPQSKASNSSRPMSAKRPPTGGKKRLSKPSTPSNPADDVAVPGDAFLTSLQHQFSDLSTRLEEEEGGGGGGRNAAVFDDDAVYGGDDILPQAASDMGSEATIRFLKAKLRVMQEEMDKLAHQTHQRDEAVHMANTKVKELEEERARLQRSVTAQQTQAEKHRKLAEEARDKCASLENQLSAATKDLEQTRRSQKQQQTSQSATEVRLNRALEEIEKYREQLQKAKSSSKPEGTLFHVLTERITFSAALTQGSNDKLYWPGLGFKLQTYHKLAHCPTETAPSCRAVGSTEIHRSLAAFPPTDSHDADKRRLEQLHSENKRLEKQKNELMAGFKKQMKLIDVLKRQKMHIEAAKMMQFSEEEFVKALEWGS</sequence>
<gene>
    <name evidence="3" type="ORF">PoB_005837400</name>
</gene>
<keyword evidence="1" id="KW-0175">Coiled coil</keyword>
<feature type="coiled-coil region" evidence="1">
    <location>
        <begin position="415"/>
        <end position="442"/>
    </location>
</feature>
<dbReference type="SUPFAM" id="SSF57997">
    <property type="entry name" value="Tropomyosin"/>
    <property type="match status" value="1"/>
</dbReference>
<organism evidence="3 4">
    <name type="scientific">Plakobranchus ocellatus</name>
    <dbReference type="NCBI Taxonomy" id="259542"/>
    <lineage>
        <taxon>Eukaryota</taxon>
        <taxon>Metazoa</taxon>
        <taxon>Spiralia</taxon>
        <taxon>Lophotrochozoa</taxon>
        <taxon>Mollusca</taxon>
        <taxon>Gastropoda</taxon>
        <taxon>Heterobranchia</taxon>
        <taxon>Euthyneura</taxon>
        <taxon>Panpulmonata</taxon>
        <taxon>Sacoglossa</taxon>
        <taxon>Placobranchoidea</taxon>
        <taxon>Plakobranchidae</taxon>
        <taxon>Plakobranchus</taxon>
    </lineage>
</organism>
<name>A0AAV4CKV8_9GAST</name>
<feature type="region of interest" description="Disordered" evidence="2">
    <location>
        <begin position="96"/>
        <end position="187"/>
    </location>
</feature>
<feature type="compositionally biased region" description="Low complexity" evidence="2">
    <location>
        <begin position="11"/>
        <end position="20"/>
    </location>
</feature>
<reference evidence="3 4" key="1">
    <citation type="journal article" date="2021" name="Elife">
        <title>Chloroplast acquisition without the gene transfer in kleptoplastic sea slugs, Plakobranchus ocellatus.</title>
        <authorList>
            <person name="Maeda T."/>
            <person name="Takahashi S."/>
            <person name="Yoshida T."/>
            <person name="Shimamura S."/>
            <person name="Takaki Y."/>
            <person name="Nagai Y."/>
            <person name="Toyoda A."/>
            <person name="Suzuki Y."/>
            <person name="Arimoto A."/>
            <person name="Ishii H."/>
            <person name="Satoh N."/>
            <person name="Nishiyama T."/>
            <person name="Hasebe M."/>
            <person name="Maruyama T."/>
            <person name="Minagawa J."/>
            <person name="Obokata J."/>
            <person name="Shigenobu S."/>
        </authorList>
    </citation>
    <scope>NUCLEOTIDE SEQUENCE [LARGE SCALE GENOMIC DNA]</scope>
</reference>
<evidence type="ECO:0000313" key="3">
    <source>
        <dbReference type="EMBL" id="GFO31869.1"/>
    </source>
</evidence>
<dbReference type="AlphaFoldDB" id="A0AAV4CKV8"/>
<dbReference type="PANTHER" id="PTHR23313">
    <property type="entry name" value="TSEC1-RELATED"/>
    <property type="match status" value="1"/>
</dbReference>
<accession>A0AAV4CKV8</accession>
<evidence type="ECO:0000256" key="2">
    <source>
        <dbReference type="SAM" id="MobiDB-lite"/>
    </source>
</evidence>
<feature type="region of interest" description="Disordered" evidence="2">
    <location>
        <begin position="297"/>
        <end position="317"/>
    </location>
</feature>
<dbReference type="Pfam" id="PF25764">
    <property type="entry name" value="KIF21A_4th"/>
    <property type="match status" value="1"/>
</dbReference>
<feature type="region of interest" description="Disordered" evidence="2">
    <location>
        <begin position="1"/>
        <end position="42"/>
    </location>
</feature>
<dbReference type="Proteomes" id="UP000735302">
    <property type="component" value="Unassembled WGS sequence"/>
</dbReference>